<evidence type="ECO:0000256" key="3">
    <source>
        <dbReference type="ARBA" id="ARBA00022490"/>
    </source>
</evidence>
<dbReference type="Proteomes" id="UP001210925">
    <property type="component" value="Unassembled WGS sequence"/>
</dbReference>
<evidence type="ECO:0000313" key="8">
    <source>
        <dbReference type="EMBL" id="KAJ3260614.1"/>
    </source>
</evidence>
<dbReference type="FunFam" id="2.30.29.170:FF:000004">
    <property type="entry name" value="EF-hand domain containing 2"/>
    <property type="match status" value="1"/>
</dbReference>
<keyword evidence="4" id="KW-0677">Repeat</keyword>
<evidence type="ECO:0000259" key="7">
    <source>
        <dbReference type="PROSITE" id="PS51336"/>
    </source>
</evidence>
<feature type="domain" description="DM10" evidence="7">
    <location>
        <begin position="412"/>
        <end position="486"/>
    </location>
</feature>
<comment type="caution">
    <text evidence="8">The sequence shown here is derived from an EMBL/GenBank/DDBJ whole genome shotgun (WGS) entry which is preliminary data.</text>
</comment>
<gene>
    <name evidence="8" type="primary">EFHC2</name>
    <name evidence="8" type="ORF">HK103_000224</name>
</gene>
<dbReference type="Pfam" id="PF06565">
    <property type="entry name" value="DM10_dom"/>
    <property type="match status" value="3"/>
</dbReference>
<dbReference type="FunFam" id="2.30.29.170:FF:000001">
    <property type="entry name" value="EF-hand domain containing 1"/>
    <property type="match status" value="1"/>
</dbReference>
<comment type="subcellular location">
    <subcellularLocation>
        <location evidence="1">Cell projection</location>
        <location evidence="1">Cilium</location>
    </subcellularLocation>
    <subcellularLocation>
        <location evidence="2">Cytoplasm</location>
        <location evidence="2">Cytoskeleton</location>
    </subcellularLocation>
</comment>
<protein>
    <submittedName>
        <fullName evidence="8">EF-hand domain-containing member C2</fullName>
    </submittedName>
</protein>
<dbReference type="PANTHER" id="PTHR12086:SF11">
    <property type="entry name" value="EF-HAND DOMAIN-CONTAINING FAMILY MEMBER C2"/>
    <property type="match status" value="1"/>
</dbReference>
<evidence type="ECO:0000256" key="6">
    <source>
        <dbReference type="ARBA" id="ARBA00023273"/>
    </source>
</evidence>
<proteinExistence type="predicted"/>
<keyword evidence="5" id="KW-0206">Cytoskeleton</keyword>
<reference evidence="8" key="1">
    <citation type="submission" date="2020-05" db="EMBL/GenBank/DDBJ databases">
        <title>Phylogenomic resolution of chytrid fungi.</title>
        <authorList>
            <person name="Stajich J.E."/>
            <person name="Amses K."/>
            <person name="Simmons R."/>
            <person name="Seto K."/>
            <person name="Myers J."/>
            <person name="Bonds A."/>
            <person name="Quandt C.A."/>
            <person name="Barry K."/>
            <person name="Liu P."/>
            <person name="Grigoriev I."/>
            <person name="Longcore J.E."/>
            <person name="James T.Y."/>
        </authorList>
    </citation>
    <scope>NUCLEOTIDE SEQUENCE</scope>
    <source>
        <strain evidence="8">PLAUS21</strain>
    </source>
</reference>
<dbReference type="InterPro" id="IPR006602">
    <property type="entry name" value="DM10_dom"/>
</dbReference>
<name>A0AAD5UKI1_9FUNG</name>
<dbReference type="GO" id="GO:0005929">
    <property type="term" value="C:cilium"/>
    <property type="evidence" value="ECO:0007669"/>
    <property type="project" value="UniProtKB-SubCell"/>
</dbReference>
<evidence type="ECO:0000256" key="2">
    <source>
        <dbReference type="ARBA" id="ARBA00004245"/>
    </source>
</evidence>
<dbReference type="Gene3D" id="2.30.29.170">
    <property type="match status" value="3"/>
</dbReference>
<evidence type="ECO:0000256" key="4">
    <source>
        <dbReference type="ARBA" id="ARBA00022737"/>
    </source>
</evidence>
<feature type="domain" description="DM10" evidence="7">
    <location>
        <begin position="242"/>
        <end position="354"/>
    </location>
</feature>
<evidence type="ECO:0000313" key="9">
    <source>
        <dbReference type="Proteomes" id="UP001210925"/>
    </source>
</evidence>
<evidence type="ECO:0000256" key="1">
    <source>
        <dbReference type="ARBA" id="ARBA00004138"/>
    </source>
</evidence>
<dbReference type="GO" id="GO:0005874">
    <property type="term" value="C:microtubule"/>
    <property type="evidence" value="ECO:0007669"/>
    <property type="project" value="TreeGrafter"/>
</dbReference>
<dbReference type="SMART" id="SM00676">
    <property type="entry name" value="DM10"/>
    <property type="match status" value="3"/>
</dbReference>
<dbReference type="EMBL" id="JADGKB010000010">
    <property type="protein sequence ID" value="KAJ3260614.1"/>
    <property type="molecule type" value="Genomic_DNA"/>
</dbReference>
<sequence length="486" mass="55806">MIDQELAKKLQSQLPFLPGYQFEIDKTKSRPNERKSHAFDYCNNVPVFKSEASGIGGVCLPGQVQKKVHTSLEAYPHSSNGTSVPAWVAFDRKVLRFYGYFQEGVHERREEKYRIRRVNVYFYLEDDSVHVSEPKTPNSGIPQGTLIRRHRIPKADSLNGQHYIVSDFNVGNQITLYSRTIKLVGCDQFTRDFLNQIGINVPANSEFPSDPYETQRQEMLSRMKATRPSVPNLTLKQFLENDRRVLRFYCVWDDTTSVFGDLRHMVLHYYLSDDTIEIKESIPPNSGRESNTLFLRRCKLPKRPQVNSSTNNDQNVECFSDADLMIGSVIHLYGRPFVICDCDEFTKNYYRENYDVMEFDPVKISEFQDESSNVPFFDVNTQHAAAAGEPAALLIGNETQGKKDFKKLIAYDGITLRFLGSLISSKQVDRDRKFVISFHLADDTISIFEPRARNSGIIGGKFLENRKIKKPKSSSYYSSTDFYIGK</sequence>
<organism evidence="8 9">
    <name type="scientific">Boothiomyces macroporosus</name>
    <dbReference type="NCBI Taxonomy" id="261099"/>
    <lineage>
        <taxon>Eukaryota</taxon>
        <taxon>Fungi</taxon>
        <taxon>Fungi incertae sedis</taxon>
        <taxon>Chytridiomycota</taxon>
        <taxon>Chytridiomycota incertae sedis</taxon>
        <taxon>Chytridiomycetes</taxon>
        <taxon>Rhizophydiales</taxon>
        <taxon>Terramycetaceae</taxon>
        <taxon>Boothiomyces</taxon>
    </lineage>
</organism>
<dbReference type="PROSITE" id="PS51336">
    <property type="entry name" value="DM10"/>
    <property type="match status" value="3"/>
</dbReference>
<keyword evidence="6" id="KW-0966">Cell projection</keyword>
<dbReference type="PANTHER" id="PTHR12086">
    <property type="entry name" value="EF-HAND DOMAIN C-TERMINAL CONTAINING PROTEIN"/>
    <property type="match status" value="1"/>
</dbReference>
<dbReference type="InterPro" id="IPR040193">
    <property type="entry name" value="EFHC1/EFHC2/EFHB"/>
</dbReference>
<dbReference type="AlphaFoldDB" id="A0AAD5UKI1"/>
<keyword evidence="9" id="KW-1185">Reference proteome</keyword>
<feature type="domain" description="DM10" evidence="7">
    <location>
        <begin position="91"/>
        <end position="198"/>
    </location>
</feature>
<accession>A0AAD5UKI1</accession>
<keyword evidence="3" id="KW-0963">Cytoplasm</keyword>
<evidence type="ECO:0000256" key="5">
    <source>
        <dbReference type="ARBA" id="ARBA00023212"/>
    </source>
</evidence>